<gene>
    <name evidence="2" type="ORF">DJ019_04530</name>
</gene>
<dbReference type="EMBL" id="QFYS01000002">
    <property type="protein sequence ID" value="RAK67208.1"/>
    <property type="molecule type" value="Genomic_DNA"/>
</dbReference>
<organism evidence="2 3">
    <name type="scientific">Phenylobacterium kunshanense</name>
    <dbReference type="NCBI Taxonomy" id="1445034"/>
    <lineage>
        <taxon>Bacteria</taxon>
        <taxon>Pseudomonadati</taxon>
        <taxon>Pseudomonadota</taxon>
        <taxon>Alphaproteobacteria</taxon>
        <taxon>Caulobacterales</taxon>
        <taxon>Caulobacteraceae</taxon>
        <taxon>Phenylobacterium</taxon>
    </lineage>
</organism>
<evidence type="ECO:0000256" key="1">
    <source>
        <dbReference type="SAM" id="SignalP"/>
    </source>
</evidence>
<dbReference type="InterPro" id="IPR007410">
    <property type="entry name" value="LpqE-like"/>
</dbReference>
<keyword evidence="3" id="KW-1185">Reference proteome</keyword>
<dbReference type="Pfam" id="PF04314">
    <property type="entry name" value="PCuAC"/>
    <property type="match status" value="1"/>
</dbReference>
<dbReference type="Proteomes" id="UP000249524">
    <property type="component" value="Unassembled WGS sequence"/>
</dbReference>
<name>A0A328BQ66_9CAUL</name>
<proteinExistence type="predicted"/>
<dbReference type="PANTHER" id="PTHR36302">
    <property type="entry name" value="BLR7088 PROTEIN"/>
    <property type="match status" value="1"/>
</dbReference>
<dbReference type="OrthoDB" id="9796962at2"/>
<comment type="caution">
    <text evidence="2">The sequence shown here is derived from an EMBL/GenBank/DDBJ whole genome shotgun (WGS) entry which is preliminary data.</text>
</comment>
<dbReference type="AlphaFoldDB" id="A0A328BQ66"/>
<dbReference type="Gene3D" id="2.60.40.1890">
    <property type="entry name" value="PCu(A)C copper chaperone"/>
    <property type="match status" value="1"/>
</dbReference>
<dbReference type="SUPFAM" id="SSF110087">
    <property type="entry name" value="DR1885-like metal-binding protein"/>
    <property type="match status" value="1"/>
</dbReference>
<feature type="chain" id="PRO_5016239030" evidence="1">
    <location>
        <begin position="23"/>
        <end position="149"/>
    </location>
</feature>
<sequence length="149" mass="15140">MPTMRLAFAALAALSIAGAAQAAPAVQGAWSRPAAQGATGGGFMTLSNPDKTADALVAAETPWARETQIHQTTMSGGMASMKRQDRVAIAPGAKVAFAPGGYHLMFMGLTRALKAGDAIPVTLTFASGAKVKASFVVGMGPPAQGQHHH</sequence>
<evidence type="ECO:0000313" key="3">
    <source>
        <dbReference type="Proteomes" id="UP000249524"/>
    </source>
</evidence>
<evidence type="ECO:0000313" key="2">
    <source>
        <dbReference type="EMBL" id="RAK67208.1"/>
    </source>
</evidence>
<accession>A0A328BQ66</accession>
<dbReference type="InterPro" id="IPR036182">
    <property type="entry name" value="PCuAC_sf"/>
</dbReference>
<keyword evidence="1" id="KW-0732">Signal</keyword>
<feature type="signal peptide" evidence="1">
    <location>
        <begin position="1"/>
        <end position="22"/>
    </location>
</feature>
<dbReference type="PANTHER" id="PTHR36302:SF1">
    <property type="entry name" value="COPPER CHAPERONE PCU(A)C"/>
    <property type="match status" value="1"/>
</dbReference>
<dbReference type="InterPro" id="IPR058248">
    <property type="entry name" value="Lxx211020-like"/>
</dbReference>
<reference evidence="2 3" key="1">
    <citation type="submission" date="2018-05" db="EMBL/GenBank/DDBJ databases">
        <authorList>
            <person name="Lanie J.A."/>
            <person name="Ng W.-L."/>
            <person name="Kazmierczak K.M."/>
            <person name="Andrzejewski T.M."/>
            <person name="Davidsen T.M."/>
            <person name="Wayne K.J."/>
            <person name="Tettelin H."/>
            <person name="Glass J.I."/>
            <person name="Rusch D."/>
            <person name="Podicherti R."/>
            <person name="Tsui H.-C.T."/>
            <person name="Winkler M.E."/>
        </authorList>
    </citation>
    <scope>NUCLEOTIDE SEQUENCE [LARGE SCALE GENOMIC DNA]</scope>
    <source>
        <strain evidence="2 3">BUT-10</strain>
    </source>
</reference>
<protein>
    <submittedName>
        <fullName evidence="2">Copper chaperone PCu(A)C</fullName>
    </submittedName>
</protein>